<dbReference type="Proteomes" id="UP001396334">
    <property type="component" value="Unassembled WGS sequence"/>
</dbReference>
<gene>
    <name evidence="1" type="ORF">V6N11_003453</name>
</gene>
<protein>
    <submittedName>
        <fullName evidence="1">Uncharacterized protein</fullName>
    </submittedName>
</protein>
<reference evidence="1 2" key="1">
    <citation type="journal article" date="2024" name="G3 (Bethesda)">
        <title>Genome assembly of Hibiscus sabdariffa L. provides insights into metabolisms of medicinal natural products.</title>
        <authorList>
            <person name="Kim T."/>
        </authorList>
    </citation>
    <scope>NUCLEOTIDE SEQUENCE [LARGE SCALE GENOMIC DNA]</scope>
    <source>
        <strain evidence="1">TK-2024</strain>
        <tissue evidence="1">Old leaves</tissue>
    </source>
</reference>
<comment type="caution">
    <text evidence="1">The sequence shown here is derived from an EMBL/GenBank/DDBJ whole genome shotgun (WGS) entry which is preliminary data.</text>
</comment>
<evidence type="ECO:0000313" key="1">
    <source>
        <dbReference type="EMBL" id="KAK9023228.1"/>
    </source>
</evidence>
<evidence type="ECO:0000313" key="2">
    <source>
        <dbReference type="Proteomes" id="UP001396334"/>
    </source>
</evidence>
<sequence length="125" mass="14473">MRRFEVTRHAWEQENFVARKCCYCSHGPWLISFERGRQLQVDWVSLSFIIQFTAFIFNKRKDGVPPRGNERDNNYVLPAAELHVKIVRFNRGLGASKFKEIKKATQNFSSKNRINGSVNSGCFGS</sequence>
<accession>A0ABR2SDX2</accession>
<keyword evidence="2" id="KW-1185">Reference proteome</keyword>
<organism evidence="1 2">
    <name type="scientific">Hibiscus sabdariffa</name>
    <name type="common">roselle</name>
    <dbReference type="NCBI Taxonomy" id="183260"/>
    <lineage>
        <taxon>Eukaryota</taxon>
        <taxon>Viridiplantae</taxon>
        <taxon>Streptophyta</taxon>
        <taxon>Embryophyta</taxon>
        <taxon>Tracheophyta</taxon>
        <taxon>Spermatophyta</taxon>
        <taxon>Magnoliopsida</taxon>
        <taxon>eudicotyledons</taxon>
        <taxon>Gunneridae</taxon>
        <taxon>Pentapetalae</taxon>
        <taxon>rosids</taxon>
        <taxon>malvids</taxon>
        <taxon>Malvales</taxon>
        <taxon>Malvaceae</taxon>
        <taxon>Malvoideae</taxon>
        <taxon>Hibiscus</taxon>
    </lineage>
</organism>
<name>A0ABR2SDX2_9ROSI</name>
<proteinExistence type="predicted"/>
<dbReference type="EMBL" id="JBBPBN010000015">
    <property type="protein sequence ID" value="KAK9023228.1"/>
    <property type="molecule type" value="Genomic_DNA"/>
</dbReference>